<accession>A0A0E9TGQ7</accession>
<protein>
    <submittedName>
        <fullName evidence="1">Uncharacterized protein</fullName>
    </submittedName>
</protein>
<reference evidence="1" key="2">
    <citation type="journal article" date="2015" name="Fish Shellfish Immunol.">
        <title>Early steps in the European eel (Anguilla anguilla)-Vibrio vulnificus interaction in the gills: Role of the RtxA13 toxin.</title>
        <authorList>
            <person name="Callol A."/>
            <person name="Pajuelo D."/>
            <person name="Ebbesson L."/>
            <person name="Teles M."/>
            <person name="MacKenzie S."/>
            <person name="Amaro C."/>
        </authorList>
    </citation>
    <scope>NUCLEOTIDE SEQUENCE</scope>
</reference>
<reference evidence="1" key="1">
    <citation type="submission" date="2014-11" db="EMBL/GenBank/DDBJ databases">
        <authorList>
            <person name="Amaro Gonzalez C."/>
        </authorList>
    </citation>
    <scope>NUCLEOTIDE SEQUENCE</scope>
</reference>
<sequence>MHCTQLTPLTENLVFSQGGSKPISAQAFLHFFCKNYLKLFLGHL</sequence>
<dbReference type="AlphaFoldDB" id="A0A0E9TGQ7"/>
<evidence type="ECO:0000313" key="1">
    <source>
        <dbReference type="EMBL" id="JAH52751.1"/>
    </source>
</evidence>
<organism evidence="1">
    <name type="scientific">Anguilla anguilla</name>
    <name type="common">European freshwater eel</name>
    <name type="synonym">Muraena anguilla</name>
    <dbReference type="NCBI Taxonomy" id="7936"/>
    <lineage>
        <taxon>Eukaryota</taxon>
        <taxon>Metazoa</taxon>
        <taxon>Chordata</taxon>
        <taxon>Craniata</taxon>
        <taxon>Vertebrata</taxon>
        <taxon>Euteleostomi</taxon>
        <taxon>Actinopterygii</taxon>
        <taxon>Neopterygii</taxon>
        <taxon>Teleostei</taxon>
        <taxon>Anguilliformes</taxon>
        <taxon>Anguillidae</taxon>
        <taxon>Anguilla</taxon>
    </lineage>
</organism>
<name>A0A0E9TGQ7_ANGAN</name>
<dbReference type="EMBL" id="GBXM01055826">
    <property type="protein sequence ID" value="JAH52751.1"/>
    <property type="molecule type" value="Transcribed_RNA"/>
</dbReference>
<proteinExistence type="predicted"/>